<gene>
    <name evidence="3" type="primary">xcpT_7</name>
    <name evidence="3" type="ORF">Pan54_10060</name>
</gene>
<dbReference type="OrthoDB" id="267520at2"/>
<organism evidence="3 4">
    <name type="scientific">Rubinisphaera italica</name>
    <dbReference type="NCBI Taxonomy" id="2527969"/>
    <lineage>
        <taxon>Bacteria</taxon>
        <taxon>Pseudomonadati</taxon>
        <taxon>Planctomycetota</taxon>
        <taxon>Planctomycetia</taxon>
        <taxon>Planctomycetales</taxon>
        <taxon>Planctomycetaceae</taxon>
        <taxon>Rubinisphaera</taxon>
    </lineage>
</organism>
<keyword evidence="1" id="KW-1133">Transmembrane helix</keyword>
<feature type="transmembrane region" description="Helical" evidence="1">
    <location>
        <begin position="12"/>
        <end position="35"/>
    </location>
</feature>
<reference evidence="3 4" key="1">
    <citation type="submission" date="2019-02" db="EMBL/GenBank/DDBJ databases">
        <title>Deep-cultivation of Planctomycetes and their phenomic and genomic characterization uncovers novel biology.</title>
        <authorList>
            <person name="Wiegand S."/>
            <person name="Jogler M."/>
            <person name="Boedeker C."/>
            <person name="Pinto D."/>
            <person name="Vollmers J."/>
            <person name="Rivas-Marin E."/>
            <person name="Kohn T."/>
            <person name="Peeters S.H."/>
            <person name="Heuer A."/>
            <person name="Rast P."/>
            <person name="Oberbeckmann S."/>
            <person name="Bunk B."/>
            <person name="Jeske O."/>
            <person name="Meyerdierks A."/>
            <person name="Storesund J.E."/>
            <person name="Kallscheuer N."/>
            <person name="Luecker S."/>
            <person name="Lage O.M."/>
            <person name="Pohl T."/>
            <person name="Merkel B.J."/>
            <person name="Hornburger P."/>
            <person name="Mueller R.-W."/>
            <person name="Bruemmer F."/>
            <person name="Labrenz M."/>
            <person name="Spormann A.M."/>
            <person name="Op Den Camp H."/>
            <person name="Overmann J."/>
            <person name="Amann R."/>
            <person name="Jetten M.S.M."/>
            <person name="Mascher T."/>
            <person name="Medema M.H."/>
            <person name="Devos D.P."/>
            <person name="Kaster A.-K."/>
            <person name="Ovreas L."/>
            <person name="Rohde M."/>
            <person name="Galperin M.Y."/>
            <person name="Jogler C."/>
        </authorList>
    </citation>
    <scope>NUCLEOTIDE SEQUENCE [LARGE SCALE GENOMIC DNA]</scope>
    <source>
        <strain evidence="3 4">Pan54</strain>
    </source>
</reference>
<sequence length="336" mass="36375">MFKLDRQNRLGFTLIELLVVIAIIAILVALLLPAVQQAREAARRSSCKNNLKQLCLALHNYHDTHTVFPIGEGFGYSAVDQGASCDAAPRRAPWTVLSLPYLEASALYEKFDFSQRFLSLYTETPTSGNNHDASNVSVNAFHCPSFPAADGLHTNYFGVMGGGENLADWAHTSRFGRAFWNNGTFYLNSKTKMRDITDGTSNTFFIGETKYQLGPNGRTDGVRTGWASTVRGCVNATPGVTAAVTDVPVNSYIGDGNKDDTLFEVGVNSNDANFRGSVNGVASSQNLQGRAFGSAHQGGCHFGAVDGSIHFISENINIPTLQYLAIRDDGQVIGEF</sequence>
<keyword evidence="4" id="KW-1185">Reference proteome</keyword>
<dbReference type="InterPro" id="IPR011453">
    <property type="entry name" value="DUF1559"/>
</dbReference>
<dbReference type="Pfam" id="PF07963">
    <property type="entry name" value="N_methyl"/>
    <property type="match status" value="1"/>
</dbReference>
<accession>A0A5C5XEE8</accession>
<dbReference type="Proteomes" id="UP000316095">
    <property type="component" value="Unassembled WGS sequence"/>
</dbReference>
<dbReference type="EMBL" id="SJPG01000001">
    <property type="protein sequence ID" value="TWT60292.1"/>
    <property type="molecule type" value="Genomic_DNA"/>
</dbReference>
<dbReference type="PANTHER" id="PTHR30093:SF2">
    <property type="entry name" value="TYPE II SECRETION SYSTEM PROTEIN H"/>
    <property type="match status" value="1"/>
</dbReference>
<keyword evidence="1" id="KW-0472">Membrane</keyword>
<evidence type="ECO:0000313" key="3">
    <source>
        <dbReference type="EMBL" id="TWT60292.1"/>
    </source>
</evidence>
<name>A0A5C5XEE8_9PLAN</name>
<evidence type="ECO:0000313" key="4">
    <source>
        <dbReference type="Proteomes" id="UP000316095"/>
    </source>
</evidence>
<comment type="caution">
    <text evidence="3">The sequence shown here is derived from an EMBL/GenBank/DDBJ whole genome shotgun (WGS) entry which is preliminary data.</text>
</comment>
<evidence type="ECO:0000256" key="1">
    <source>
        <dbReference type="SAM" id="Phobius"/>
    </source>
</evidence>
<dbReference type="AlphaFoldDB" id="A0A5C5XEE8"/>
<protein>
    <submittedName>
        <fullName evidence="3">Type II secretion system protein G</fullName>
    </submittedName>
</protein>
<feature type="domain" description="DUF1559" evidence="2">
    <location>
        <begin position="36"/>
        <end position="317"/>
    </location>
</feature>
<dbReference type="PANTHER" id="PTHR30093">
    <property type="entry name" value="GENERAL SECRETION PATHWAY PROTEIN G"/>
    <property type="match status" value="1"/>
</dbReference>
<evidence type="ECO:0000259" key="2">
    <source>
        <dbReference type="Pfam" id="PF07596"/>
    </source>
</evidence>
<dbReference type="SUPFAM" id="SSF54523">
    <property type="entry name" value="Pili subunits"/>
    <property type="match status" value="1"/>
</dbReference>
<dbReference type="InterPro" id="IPR012902">
    <property type="entry name" value="N_methyl_site"/>
</dbReference>
<dbReference type="Gene3D" id="3.30.700.10">
    <property type="entry name" value="Glycoprotein, Type 4 Pilin"/>
    <property type="match status" value="1"/>
</dbReference>
<dbReference type="InterPro" id="IPR045584">
    <property type="entry name" value="Pilin-like"/>
</dbReference>
<dbReference type="Pfam" id="PF07596">
    <property type="entry name" value="SBP_bac_10"/>
    <property type="match status" value="1"/>
</dbReference>
<keyword evidence="1" id="KW-0812">Transmembrane</keyword>
<dbReference type="NCBIfam" id="TIGR02532">
    <property type="entry name" value="IV_pilin_GFxxxE"/>
    <property type="match status" value="1"/>
</dbReference>
<proteinExistence type="predicted"/>
<dbReference type="RefSeq" id="WP_146502437.1">
    <property type="nucleotide sequence ID" value="NZ_SJPG01000001.1"/>
</dbReference>